<feature type="region of interest" description="Disordered" evidence="1">
    <location>
        <begin position="284"/>
        <end position="311"/>
    </location>
</feature>
<dbReference type="RefSeq" id="XP_043175690.1">
    <property type="nucleotide sequence ID" value="XM_043319755.1"/>
</dbReference>
<keyword evidence="3" id="KW-1185">Reference proteome</keyword>
<dbReference type="EMBL" id="CAJRGZ010000036">
    <property type="protein sequence ID" value="CAG5189909.1"/>
    <property type="molecule type" value="Genomic_DNA"/>
</dbReference>
<feature type="compositionally biased region" description="Polar residues" evidence="1">
    <location>
        <begin position="229"/>
        <end position="239"/>
    </location>
</feature>
<protein>
    <submittedName>
        <fullName evidence="2">Uncharacterized protein</fullName>
    </submittedName>
</protein>
<sequence length="311" mass="35281">MNTKKRGSTFSKGVVALLTLRQPGGYFQLRHPPVLHESRTGCLSTTLAFGSSSFTTTTTIDDFGGDDQAMLIRISSYTLENRKRKDRIPRHRQDLCEQYRWQLVSIRYYASAIVHHPGRTEDQTKDDFSVVYSSGNPSMFVSSKYEAQLNTVEHKMNQYSHPTPNMGQLLPMSQPMVEFSDNWCQTRAFRLSIPPTSLTFSPYTGQDHMREFGSQQFTSTDPDSCWEGDSSTESLSDTYTDPDIEANEGIEPGTGEDAGLVLDKDLDPHLESEAEEILEDIAQLRTEGPAKPNHTKQTTKLWKREGEHWER</sequence>
<organism evidence="2 3">
    <name type="scientific">Alternaria atra</name>
    <dbReference type="NCBI Taxonomy" id="119953"/>
    <lineage>
        <taxon>Eukaryota</taxon>
        <taxon>Fungi</taxon>
        <taxon>Dikarya</taxon>
        <taxon>Ascomycota</taxon>
        <taxon>Pezizomycotina</taxon>
        <taxon>Dothideomycetes</taxon>
        <taxon>Pleosporomycetidae</taxon>
        <taxon>Pleosporales</taxon>
        <taxon>Pleosporineae</taxon>
        <taxon>Pleosporaceae</taxon>
        <taxon>Alternaria</taxon>
        <taxon>Alternaria sect. Ulocladioides</taxon>
    </lineage>
</organism>
<dbReference type="OrthoDB" id="5426797at2759"/>
<feature type="region of interest" description="Disordered" evidence="1">
    <location>
        <begin position="216"/>
        <end position="240"/>
    </location>
</feature>
<dbReference type="Proteomes" id="UP000676310">
    <property type="component" value="Unassembled WGS sequence"/>
</dbReference>
<comment type="caution">
    <text evidence="2">The sequence shown here is derived from an EMBL/GenBank/DDBJ whole genome shotgun (WGS) entry which is preliminary data.</text>
</comment>
<reference evidence="2" key="1">
    <citation type="submission" date="2021-05" db="EMBL/GenBank/DDBJ databases">
        <authorList>
            <person name="Stam R."/>
        </authorList>
    </citation>
    <scope>NUCLEOTIDE SEQUENCE</scope>
    <source>
        <strain evidence="2">CS162</strain>
    </source>
</reference>
<accession>A0A8J2N665</accession>
<dbReference type="GeneID" id="67012458"/>
<evidence type="ECO:0000313" key="2">
    <source>
        <dbReference type="EMBL" id="CAG5189909.1"/>
    </source>
</evidence>
<proteinExistence type="predicted"/>
<dbReference type="AlphaFoldDB" id="A0A8J2N665"/>
<evidence type="ECO:0000256" key="1">
    <source>
        <dbReference type="SAM" id="MobiDB-lite"/>
    </source>
</evidence>
<feature type="compositionally biased region" description="Basic and acidic residues" evidence="1">
    <location>
        <begin position="302"/>
        <end position="311"/>
    </location>
</feature>
<name>A0A8J2N665_9PLEO</name>
<evidence type="ECO:0000313" key="3">
    <source>
        <dbReference type="Proteomes" id="UP000676310"/>
    </source>
</evidence>
<gene>
    <name evidence="2" type="ORF">ALTATR162_LOCUS12110</name>
</gene>